<dbReference type="CDD" id="cd17919">
    <property type="entry name" value="DEXHc_Snf"/>
    <property type="match status" value="1"/>
</dbReference>
<dbReference type="RefSeq" id="WP_013045054.1">
    <property type="nucleotide sequence ID" value="NC_014010.1"/>
</dbReference>
<feature type="domain" description="Helicase ATP-binding" evidence="3">
    <location>
        <begin position="509"/>
        <end position="690"/>
    </location>
</feature>
<dbReference type="InterPro" id="IPR011335">
    <property type="entry name" value="Restrct_endonuc-II-like"/>
</dbReference>
<reference evidence="5 6" key="1">
    <citation type="journal article" date="2010" name="J. Bacteriol.">
        <title>Complete genome sequence of "Candidatus Puniceispirillum marinum" IMCC1322, a representative of the SAR116 clade in the Alphaproteobacteria.</title>
        <authorList>
            <person name="Oh H.M."/>
            <person name="Kwon K.K."/>
            <person name="Kang I."/>
            <person name="Kang S.G."/>
            <person name="Lee J.H."/>
            <person name="Kim S.J."/>
            <person name="Cho J.C."/>
        </authorList>
    </citation>
    <scope>NUCLEOTIDE SEQUENCE [LARGE SCALE GENOMIC DNA]</scope>
    <source>
        <strain evidence="5 6">IMCC1322</strain>
    </source>
</reference>
<feature type="region of interest" description="Disordered" evidence="2">
    <location>
        <begin position="431"/>
        <end position="453"/>
    </location>
</feature>
<feature type="compositionally biased region" description="Acidic residues" evidence="2">
    <location>
        <begin position="436"/>
        <end position="449"/>
    </location>
</feature>
<name>D5BPE2_PUNMI</name>
<dbReference type="KEGG" id="apb:SAR116_0181"/>
<organism evidence="5 6">
    <name type="scientific">Puniceispirillum marinum (strain IMCC1322)</name>
    <dbReference type="NCBI Taxonomy" id="488538"/>
    <lineage>
        <taxon>Bacteria</taxon>
        <taxon>Pseudomonadati</taxon>
        <taxon>Pseudomonadota</taxon>
        <taxon>Alphaproteobacteria</taxon>
        <taxon>Candidatus Puniceispirillales</taxon>
        <taxon>Candidatus Puniceispirillaceae</taxon>
        <taxon>Candidatus Puniceispirillum</taxon>
    </lineage>
</organism>
<evidence type="ECO:0008006" key="7">
    <source>
        <dbReference type="Google" id="ProtNLM"/>
    </source>
</evidence>
<dbReference type="STRING" id="488538.SAR116_0181"/>
<dbReference type="HOGENOM" id="CLU_000315_21_6_5"/>
<dbReference type="GO" id="GO:0004386">
    <property type="term" value="F:helicase activity"/>
    <property type="evidence" value="ECO:0007669"/>
    <property type="project" value="UniProtKB-KW"/>
</dbReference>
<dbReference type="PANTHER" id="PTHR45629:SF7">
    <property type="entry name" value="DNA EXCISION REPAIR PROTEIN ERCC-6-RELATED"/>
    <property type="match status" value="1"/>
</dbReference>
<keyword evidence="6" id="KW-1185">Reference proteome</keyword>
<proteinExistence type="predicted"/>
<dbReference type="InterPro" id="IPR050496">
    <property type="entry name" value="SNF2_RAD54_helicase_repair"/>
</dbReference>
<dbReference type="GO" id="GO:0003677">
    <property type="term" value="F:DNA binding"/>
    <property type="evidence" value="ECO:0007669"/>
    <property type="project" value="InterPro"/>
</dbReference>
<dbReference type="eggNOG" id="COG1787">
    <property type="taxonomic scope" value="Bacteria"/>
</dbReference>
<dbReference type="GO" id="GO:0016787">
    <property type="term" value="F:hydrolase activity"/>
    <property type="evidence" value="ECO:0007669"/>
    <property type="project" value="UniProtKB-KW"/>
</dbReference>
<sequence>MKQFHSSIQSDCVELRLKTVSKKILRKDSESIENVSEWIGLSRFDQVEALGTLFAAMEENSGSFERLDSDEGYRVSFDFVSTLNEAQALALGLPKSFPYSIRIKSISNIGSKNYSLDWIAYGNGRQLNVSRVGCFLYQGNEVFKLNADIWKIIECIDEFNSSGLDDFDSKTSFVSELRSLLPETPDGRVYFDGELAEVSLQHAVAFSLQITGDKNSINFNPVLFNKITKDRASETDTLIEEDEQVLTPNDARTFSAAFKKSGKVSASYLLGKGKYVFIDKSLRPALGAVKTAIASPKDARVEFAKAPQKFIKNILERDFEGLPDVDIEIASANIDRIFIETRQFSDRVTGIGLWEAPDLPWLEIEPQDWRADSYSFYVQGKTISIPTPDLEKEVEKLRLAVQTGTTQVEIGGQIVRPDQSFLNFLMGLLPVKPEDPPEPEDPPGPEEPPEPVKEKGTFVLLTKENFESVRYNSRLASRSGALSAEPPSCKSPKIVLKAHQTSGLNWLVESYNRGYPGVLMADDMGLGKTLQALMFLAIMVETGKTETGEPILIVAPVGLLKNWEEEHSKHLSGEGLGSFARLYGNSLKGFKVAKGRDIESGNASLNTDKIRGHDWLLTTYETLRDYQASFGQIRFSCVVFDEIQKAKNPRGLIYNGAKGLNRDFVLGLTGTPVENSLSDLWTIMDVISPGRLGDLKTFMSSYPEPRSENAQEALENLKQLSVQLLEPSANGPAPVIRRMKSDLSDAGLPEKILVPSLETTVLMPRIQDDEYIARSNKLNSGQTSMIEALHAFKSISLHPISPVQFEQFSIDEYIKASARLSKTFEILERIHKQNEKVLIFLESRKFQVVLASLVREKFKMDHSPLIINGLISGEARQERVNTFQSNPIGFDVMIISPKAGGVGLTLTAANNVIHLERWWNPAVEDQCTDRAYRIGQTKTVNVYTPIAKNGSFGEKSFDCILDRLLNEKRSIAKGLFVPTSVTGDEFGGAFKEGVRGRELSLEEIDCFERGEEFENYIISQLNSVGLKASKTQSSYDYGADVIVKNEKTGRSAIVQCKHRSSGSKSVSQDAVDEVLKAVSYYDLGAPKLFVVTNAGSATSGCRSVANENGVTLVLRDDLLTVQGVLGSKLN</sequence>
<dbReference type="PANTHER" id="PTHR45629">
    <property type="entry name" value="SNF2/RAD54 FAMILY MEMBER"/>
    <property type="match status" value="1"/>
</dbReference>
<feature type="domain" description="Helicase C-terminal" evidence="4">
    <location>
        <begin position="822"/>
        <end position="985"/>
    </location>
</feature>
<dbReference type="SUPFAM" id="SSF52540">
    <property type="entry name" value="P-loop containing nucleoside triphosphate hydrolases"/>
    <property type="match status" value="2"/>
</dbReference>
<evidence type="ECO:0000259" key="3">
    <source>
        <dbReference type="PROSITE" id="PS51192"/>
    </source>
</evidence>
<dbReference type="SUPFAM" id="SSF52980">
    <property type="entry name" value="Restriction endonuclease-like"/>
    <property type="match status" value="1"/>
</dbReference>
<dbReference type="Pfam" id="PF00176">
    <property type="entry name" value="SNF2-rel_dom"/>
    <property type="match status" value="1"/>
</dbReference>
<dbReference type="GO" id="GO:0005524">
    <property type="term" value="F:ATP binding"/>
    <property type="evidence" value="ECO:0007669"/>
    <property type="project" value="InterPro"/>
</dbReference>
<evidence type="ECO:0000259" key="4">
    <source>
        <dbReference type="PROSITE" id="PS51194"/>
    </source>
</evidence>
<dbReference type="Gene3D" id="3.40.50.10810">
    <property type="entry name" value="Tandem AAA-ATPase domain"/>
    <property type="match status" value="1"/>
</dbReference>
<dbReference type="Pfam" id="PF04471">
    <property type="entry name" value="Mrr_cat"/>
    <property type="match status" value="1"/>
</dbReference>
<accession>D5BPE2</accession>
<dbReference type="Gene3D" id="3.40.50.300">
    <property type="entry name" value="P-loop containing nucleotide triphosphate hydrolases"/>
    <property type="match status" value="1"/>
</dbReference>
<protein>
    <recommendedName>
        <fullName evidence="7">Non-specific serine/threonine protein kinase</fullName>
    </recommendedName>
</protein>
<dbReference type="OrthoDB" id="9814088at2"/>
<dbReference type="Proteomes" id="UP000007460">
    <property type="component" value="Chromosome"/>
</dbReference>
<evidence type="ECO:0000256" key="1">
    <source>
        <dbReference type="ARBA" id="ARBA00022801"/>
    </source>
</evidence>
<dbReference type="PROSITE" id="PS51194">
    <property type="entry name" value="HELICASE_CTER"/>
    <property type="match status" value="1"/>
</dbReference>
<dbReference type="SMART" id="SM00490">
    <property type="entry name" value="HELICc"/>
    <property type="match status" value="1"/>
</dbReference>
<evidence type="ECO:0000313" key="6">
    <source>
        <dbReference type="Proteomes" id="UP000007460"/>
    </source>
</evidence>
<dbReference type="AlphaFoldDB" id="D5BPE2"/>
<dbReference type="InterPro" id="IPR049730">
    <property type="entry name" value="SNF2/RAD54-like_C"/>
</dbReference>
<dbReference type="GO" id="GO:0009307">
    <property type="term" value="P:DNA restriction-modification system"/>
    <property type="evidence" value="ECO:0007669"/>
    <property type="project" value="InterPro"/>
</dbReference>
<dbReference type="InterPro" id="IPR014001">
    <property type="entry name" value="Helicase_ATP-bd"/>
</dbReference>
<keyword evidence="1" id="KW-0378">Hydrolase</keyword>
<dbReference type="eggNOG" id="COG0553">
    <property type="taxonomic scope" value="Bacteria"/>
</dbReference>
<evidence type="ECO:0000256" key="2">
    <source>
        <dbReference type="SAM" id="MobiDB-lite"/>
    </source>
</evidence>
<dbReference type="PROSITE" id="PS51192">
    <property type="entry name" value="HELICASE_ATP_BIND_1"/>
    <property type="match status" value="1"/>
</dbReference>
<dbReference type="InterPro" id="IPR027417">
    <property type="entry name" value="P-loop_NTPase"/>
</dbReference>
<dbReference type="InterPro" id="IPR011856">
    <property type="entry name" value="tRNA_endonuc-like_dom_sf"/>
</dbReference>
<dbReference type="EMBL" id="CP001751">
    <property type="protein sequence ID" value="ADE38424.1"/>
    <property type="molecule type" value="Genomic_DNA"/>
</dbReference>
<dbReference type="InterPro" id="IPR000330">
    <property type="entry name" value="SNF2_N"/>
</dbReference>
<dbReference type="InterPro" id="IPR001650">
    <property type="entry name" value="Helicase_C-like"/>
</dbReference>
<gene>
    <name evidence="5" type="ordered locus">SAR116_0181</name>
</gene>
<dbReference type="Pfam" id="PF00271">
    <property type="entry name" value="Helicase_C"/>
    <property type="match status" value="1"/>
</dbReference>
<dbReference type="SMART" id="SM00487">
    <property type="entry name" value="DEXDc"/>
    <property type="match status" value="1"/>
</dbReference>
<dbReference type="GO" id="GO:0004519">
    <property type="term" value="F:endonuclease activity"/>
    <property type="evidence" value="ECO:0007669"/>
    <property type="project" value="InterPro"/>
</dbReference>
<evidence type="ECO:0000313" key="5">
    <source>
        <dbReference type="EMBL" id="ADE38424.1"/>
    </source>
</evidence>
<dbReference type="CDD" id="cd18793">
    <property type="entry name" value="SF2_C_SNF"/>
    <property type="match status" value="1"/>
</dbReference>
<dbReference type="InterPro" id="IPR007560">
    <property type="entry name" value="Restrct_endonuc_IV_Mrr"/>
</dbReference>
<dbReference type="Gene3D" id="3.40.1350.10">
    <property type="match status" value="1"/>
</dbReference>
<dbReference type="InterPro" id="IPR038718">
    <property type="entry name" value="SNF2-like_sf"/>
</dbReference>